<feature type="compositionally biased region" description="Basic residues" evidence="1">
    <location>
        <begin position="271"/>
        <end position="283"/>
    </location>
</feature>
<keyword evidence="2" id="KW-0472">Membrane</keyword>
<protein>
    <recommendedName>
        <fullName evidence="5">ABC transporter permease</fullName>
    </recommendedName>
</protein>
<dbReference type="AlphaFoldDB" id="A0A1Q2C897"/>
<keyword evidence="2" id="KW-1133">Transmembrane helix</keyword>
<organism evidence="3 4">
    <name type="scientific">Anaerostipes hadrus</name>
    <dbReference type="NCBI Taxonomy" id="649756"/>
    <lineage>
        <taxon>Bacteria</taxon>
        <taxon>Bacillati</taxon>
        <taxon>Bacillota</taxon>
        <taxon>Clostridia</taxon>
        <taxon>Lachnospirales</taxon>
        <taxon>Lachnospiraceae</taxon>
        <taxon>Anaerostipes</taxon>
    </lineage>
</organism>
<feature type="transmembrane region" description="Helical" evidence="2">
    <location>
        <begin position="21"/>
        <end position="38"/>
    </location>
</feature>
<accession>A0A1Q2C897</accession>
<reference evidence="3 4" key="1">
    <citation type="journal article" date="2016" name="Sci. Rep.">
        <title>Accelerated dysbiosis of gut microbiota during aggravation of DSS-induced colitis by a butyrate-producing bacterium.</title>
        <authorList>
            <person name="Zhang Q."/>
            <person name="Wu Y."/>
            <person name="Wang J."/>
            <person name="Wu G."/>
            <person name="Long W."/>
            <person name="Xue Z."/>
            <person name="Wang L."/>
            <person name="Zhang X."/>
            <person name="Pang X."/>
            <person name="Zhao Y."/>
            <person name="Zhao L."/>
            <person name="Zhang C."/>
        </authorList>
    </citation>
    <scope>NUCLEOTIDE SEQUENCE [LARGE SCALE GENOMIC DNA]</scope>
    <source>
        <strain evidence="3 4">BPB5</strain>
    </source>
</reference>
<proteinExistence type="predicted"/>
<dbReference type="Proteomes" id="UP000188159">
    <property type="component" value="Chromosome"/>
</dbReference>
<feature type="compositionally biased region" description="Basic and acidic residues" evidence="1">
    <location>
        <begin position="257"/>
        <end position="270"/>
    </location>
</feature>
<evidence type="ECO:0008006" key="5">
    <source>
        <dbReference type="Google" id="ProtNLM"/>
    </source>
</evidence>
<evidence type="ECO:0000256" key="2">
    <source>
        <dbReference type="SAM" id="Phobius"/>
    </source>
</evidence>
<feature type="region of interest" description="Disordered" evidence="1">
    <location>
        <begin position="257"/>
        <end position="283"/>
    </location>
</feature>
<evidence type="ECO:0000256" key="1">
    <source>
        <dbReference type="SAM" id="MobiDB-lite"/>
    </source>
</evidence>
<name>A0A1Q2C897_ANAHA</name>
<evidence type="ECO:0000313" key="3">
    <source>
        <dbReference type="EMBL" id="AQP39914.1"/>
    </source>
</evidence>
<dbReference type="EMBL" id="CP012098">
    <property type="protein sequence ID" value="AQP39914.1"/>
    <property type="molecule type" value="Genomic_DNA"/>
</dbReference>
<keyword evidence="2" id="KW-0812">Transmembrane</keyword>
<dbReference type="RefSeq" id="WP_242950088.1">
    <property type="nucleotide sequence ID" value="NZ_CP012098.1"/>
</dbReference>
<sequence length="283" mass="31744">MKKTALHKDIYRTITGTLPRFLSIFFIVVLGVAFYSGIRVTQKDMHITADHQFDGSRLMDVKVMGTLGISEENLTALRKLKNVQSVEGGHSVDVIARKQGSDEEHAIKVMGKTDKLNQITIIDGKLPQASGECLVDEWYAQQNDLKTGDVLNLSSGNEDDLKDTLKDTTYKITGIGSSSEYLSRSRGSTGIGTGTLLGFIVVQPSEFSSDSYTEVYLTAKGAKQERAYSDAYKNKVKQLEEEIKDISKIENEKRLRSVQKEAEEKIDKKEKKFKKNEKKHIRN</sequence>
<gene>
    <name evidence="3" type="ORF">DO83_10195</name>
</gene>
<evidence type="ECO:0000313" key="4">
    <source>
        <dbReference type="Proteomes" id="UP000188159"/>
    </source>
</evidence>